<name>A0A2W5SGB1_VARPD</name>
<accession>A0A2W5SGB1</accession>
<sequence length="79" mass="7950">MQALKEADAKRPDFPGEHAIVLGVGVLLLLSAGRSRSVIGKLAKAAAGGALVGRAASGTGGVARLAQTISTFTNKLPLR</sequence>
<protein>
    <submittedName>
        <fullName evidence="1">Uncharacterized protein</fullName>
    </submittedName>
</protein>
<organism evidence="1 2">
    <name type="scientific">Variovorax paradoxus</name>
    <dbReference type="NCBI Taxonomy" id="34073"/>
    <lineage>
        <taxon>Bacteria</taxon>
        <taxon>Pseudomonadati</taxon>
        <taxon>Pseudomonadota</taxon>
        <taxon>Betaproteobacteria</taxon>
        <taxon>Burkholderiales</taxon>
        <taxon>Comamonadaceae</taxon>
        <taxon>Variovorax</taxon>
    </lineage>
</organism>
<reference evidence="1 2" key="1">
    <citation type="submission" date="2017-08" db="EMBL/GenBank/DDBJ databases">
        <title>Infants hospitalized years apart are colonized by the same room-sourced microbial strains.</title>
        <authorList>
            <person name="Brooks B."/>
            <person name="Olm M.R."/>
            <person name="Firek B.A."/>
            <person name="Baker R."/>
            <person name="Thomas B.C."/>
            <person name="Morowitz M.J."/>
            <person name="Banfield J.F."/>
        </authorList>
    </citation>
    <scope>NUCLEOTIDE SEQUENCE [LARGE SCALE GENOMIC DNA]</scope>
    <source>
        <strain evidence="1">S2_005_003_R2_41</strain>
    </source>
</reference>
<evidence type="ECO:0000313" key="1">
    <source>
        <dbReference type="EMBL" id="PZQ73890.1"/>
    </source>
</evidence>
<comment type="caution">
    <text evidence="1">The sequence shown here is derived from an EMBL/GenBank/DDBJ whole genome shotgun (WGS) entry which is preliminary data.</text>
</comment>
<evidence type="ECO:0000313" key="2">
    <source>
        <dbReference type="Proteomes" id="UP000249135"/>
    </source>
</evidence>
<dbReference type="Proteomes" id="UP000249135">
    <property type="component" value="Unassembled WGS sequence"/>
</dbReference>
<proteinExistence type="predicted"/>
<dbReference type="AlphaFoldDB" id="A0A2W5SGB1"/>
<gene>
    <name evidence="1" type="ORF">DI563_13685</name>
</gene>
<dbReference type="EMBL" id="QFPP01000160">
    <property type="protein sequence ID" value="PZQ73890.1"/>
    <property type="molecule type" value="Genomic_DNA"/>
</dbReference>